<feature type="transmembrane region" description="Helical" evidence="7">
    <location>
        <begin position="12"/>
        <end position="32"/>
    </location>
</feature>
<keyword evidence="2" id="KW-0813">Transport</keyword>
<dbReference type="OrthoDB" id="10045674at2759"/>
<dbReference type="Proteomes" id="UP000478052">
    <property type="component" value="Unassembled WGS sequence"/>
</dbReference>
<dbReference type="GO" id="GO:0005886">
    <property type="term" value="C:plasma membrane"/>
    <property type="evidence" value="ECO:0007669"/>
    <property type="project" value="TreeGrafter"/>
</dbReference>
<sequence length="136" mass="15349">IISVFKYNSYFYVNCFFDSVFIPLIVTNCIVIGRAESIAYKNSILVSFFDGLLTGLGSTLAMFFIGLIREILGHGTFLFGIHKIFNNLGTDCFFKLFNKDIIILIASPPGGFLVLDKNKEKKKKKCLKCIHSSFKK</sequence>
<feature type="non-terminal residue" evidence="8">
    <location>
        <position position="136"/>
    </location>
</feature>
<evidence type="ECO:0000256" key="4">
    <source>
        <dbReference type="ARBA" id="ARBA00022967"/>
    </source>
</evidence>
<name>A0A6G0WQV1_APHCR</name>
<dbReference type="PANTHER" id="PTHR30586">
    <property type="entry name" value="ELECTRON TRANSPORT COMPLEX PROTEIN RNFE"/>
    <property type="match status" value="1"/>
</dbReference>
<comment type="subcellular location">
    <subcellularLocation>
        <location evidence="1">Endomembrane system</location>
        <topology evidence="1">Multi-pass membrane protein</topology>
    </subcellularLocation>
</comment>
<organism evidence="8 9">
    <name type="scientific">Aphis craccivora</name>
    <name type="common">Cowpea aphid</name>
    <dbReference type="NCBI Taxonomy" id="307492"/>
    <lineage>
        <taxon>Eukaryota</taxon>
        <taxon>Metazoa</taxon>
        <taxon>Ecdysozoa</taxon>
        <taxon>Arthropoda</taxon>
        <taxon>Hexapoda</taxon>
        <taxon>Insecta</taxon>
        <taxon>Pterygota</taxon>
        <taxon>Neoptera</taxon>
        <taxon>Paraneoptera</taxon>
        <taxon>Hemiptera</taxon>
        <taxon>Sternorrhyncha</taxon>
        <taxon>Aphidomorpha</taxon>
        <taxon>Aphidoidea</taxon>
        <taxon>Aphididae</taxon>
        <taxon>Aphidini</taxon>
        <taxon>Aphis</taxon>
        <taxon>Aphis</taxon>
    </lineage>
</organism>
<dbReference type="Pfam" id="PF02508">
    <property type="entry name" value="Rnf-Nqr"/>
    <property type="match status" value="1"/>
</dbReference>
<keyword evidence="5 7" id="KW-1133">Transmembrane helix</keyword>
<feature type="transmembrane region" description="Helical" evidence="7">
    <location>
        <begin position="44"/>
        <end position="68"/>
    </location>
</feature>
<evidence type="ECO:0000256" key="6">
    <source>
        <dbReference type="ARBA" id="ARBA00023136"/>
    </source>
</evidence>
<comment type="caution">
    <text evidence="8">The sequence shown here is derived from an EMBL/GenBank/DDBJ whole genome shotgun (WGS) entry which is preliminary data.</text>
</comment>
<evidence type="ECO:0000256" key="1">
    <source>
        <dbReference type="ARBA" id="ARBA00004127"/>
    </source>
</evidence>
<dbReference type="EMBL" id="VUJU01008506">
    <property type="protein sequence ID" value="KAF0729818.1"/>
    <property type="molecule type" value="Genomic_DNA"/>
</dbReference>
<dbReference type="InterPro" id="IPR003667">
    <property type="entry name" value="NqrDE/RnfAE"/>
</dbReference>
<dbReference type="GO" id="GO:0012505">
    <property type="term" value="C:endomembrane system"/>
    <property type="evidence" value="ECO:0007669"/>
    <property type="project" value="UniProtKB-SubCell"/>
</dbReference>
<accession>A0A6G0WQV1</accession>
<keyword evidence="4" id="KW-1278">Translocase</keyword>
<keyword evidence="6 7" id="KW-0472">Membrane</keyword>
<evidence type="ECO:0000256" key="2">
    <source>
        <dbReference type="ARBA" id="ARBA00022448"/>
    </source>
</evidence>
<keyword evidence="9" id="KW-1185">Reference proteome</keyword>
<reference evidence="8 9" key="1">
    <citation type="submission" date="2019-08" db="EMBL/GenBank/DDBJ databases">
        <title>Whole genome of Aphis craccivora.</title>
        <authorList>
            <person name="Voronova N.V."/>
            <person name="Shulinski R.S."/>
            <person name="Bandarenka Y.V."/>
            <person name="Zhorov D.G."/>
            <person name="Warner D."/>
        </authorList>
    </citation>
    <scope>NUCLEOTIDE SEQUENCE [LARGE SCALE GENOMIC DNA]</scope>
    <source>
        <strain evidence="8">180601</strain>
        <tissue evidence="8">Whole Body</tissue>
    </source>
</reference>
<evidence type="ECO:0000313" key="9">
    <source>
        <dbReference type="Proteomes" id="UP000478052"/>
    </source>
</evidence>
<evidence type="ECO:0000256" key="3">
    <source>
        <dbReference type="ARBA" id="ARBA00022692"/>
    </source>
</evidence>
<keyword evidence="3 7" id="KW-0812">Transmembrane</keyword>
<proteinExistence type="predicted"/>
<gene>
    <name evidence="8" type="ORF">FWK35_00022177</name>
</gene>
<feature type="non-terminal residue" evidence="8">
    <location>
        <position position="1"/>
    </location>
</feature>
<evidence type="ECO:0000313" key="8">
    <source>
        <dbReference type="EMBL" id="KAF0729818.1"/>
    </source>
</evidence>
<dbReference type="AlphaFoldDB" id="A0A6G0WQV1"/>
<evidence type="ECO:0000256" key="5">
    <source>
        <dbReference type="ARBA" id="ARBA00022989"/>
    </source>
</evidence>
<dbReference type="PANTHER" id="PTHR30586:SF0">
    <property type="entry name" value="ION-TRANSLOCATING OXIDOREDUCTASE COMPLEX SUBUNIT E"/>
    <property type="match status" value="1"/>
</dbReference>
<protein>
    <submittedName>
        <fullName evidence="8">Ion-translocating oxidoreductase complex subunit E</fullName>
    </submittedName>
</protein>
<feature type="transmembrane region" description="Helical" evidence="7">
    <location>
        <begin position="96"/>
        <end position="115"/>
    </location>
</feature>
<evidence type="ECO:0000256" key="7">
    <source>
        <dbReference type="SAM" id="Phobius"/>
    </source>
</evidence>